<dbReference type="PROSITE" id="PS50878">
    <property type="entry name" value="RT_POL"/>
    <property type="match status" value="1"/>
</dbReference>
<dbReference type="Proteomes" id="UP000287033">
    <property type="component" value="Unassembled WGS sequence"/>
</dbReference>
<evidence type="ECO:0000259" key="3">
    <source>
        <dbReference type="PROSITE" id="PS50878"/>
    </source>
</evidence>
<keyword evidence="1" id="KW-0479">Metal-binding</keyword>
<keyword evidence="1" id="KW-0863">Zinc-finger</keyword>
<dbReference type="SUPFAM" id="SSF56672">
    <property type="entry name" value="DNA/RNA polymerases"/>
    <property type="match status" value="1"/>
</dbReference>
<sequence length="598" mass="67262">MQRNKATPNWGLCSACDQRFSTQSGLGQHKRHRHPVLRNEKRLKSAPKVKGKPGRSDRIWSQEEVALLRELEKTNRRQLAREILGAPTSSSCPLSKEELETCFREKLSAPNKNSNINKYASYTGKVDDWTLMKPIEVEEVEAAIKGIDENSATGPDGLKLQDLRTIHEQEETHLPRLFSLWLKSSTIPDSLKKSWTVLIPKCEDKDRLKSIDNWQPVTIDPMLLRLFTKIMAKHQSETVEINPRQKGFLAATPGCNENIVILENIIKGAKHNHKDLTVVFVDLAKAFDSVGLKLLIKSLQRVKLPEAFVHLIEELYTGNTTVVEGNGNLITPINIQRGVKQGDPLSPILFNIALDPLVCSLERANSGVSMPLGGKRVNCSTLTFTDDIVLSNSYTCMARNLKLLQAHCDHTGLSINPAKTKGFHFTFKRKTFLHNHFTNWKLRDESIAYIPPCDTEKYLGACINPWAGVAEGEWEEKHKSWVKGMQAAPLRPRQRLEILKIHVIPRPYFHLILTEASQATLIKLDQIIHNTTKEFLHLPTHTADGVLYASNRNSGLGVPKLEVQIPSTIVRKCEALEMSSDVVIRASFQYKGESVAGL</sequence>
<dbReference type="OrthoDB" id="9902985at2759"/>
<organism evidence="4 5">
    <name type="scientific">Chiloscyllium punctatum</name>
    <name type="common">Brownbanded bambooshark</name>
    <name type="synonym">Hemiscyllium punctatum</name>
    <dbReference type="NCBI Taxonomy" id="137246"/>
    <lineage>
        <taxon>Eukaryota</taxon>
        <taxon>Metazoa</taxon>
        <taxon>Chordata</taxon>
        <taxon>Craniata</taxon>
        <taxon>Vertebrata</taxon>
        <taxon>Chondrichthyes</taxon>
        <taxon>Elasmobranchii</taxon>
        <taxon>Galeomorphii</taxon>
        <taxon>Galeoidea</taxon>
        <taxon>Orectolobiformes</taxon>
        <taxon>Hemiscylliidae</taxon>
        <taxon>Chiloscyllium</taxon>
    </lineage>
</organism>
<protein>
    <recommendedName>
        <fullName evidence="6">Reverse transcriptase domain-containing protein</fullName>
    </recommendedName>
</protein>
<dbReference type="InterPro" id="IPR013087">
    <property type="entry name" value="Znf_C2H2_type"/>
</dbReference>
<dbReference type="STRING" id="137246.A0A401S810"/>
<feature type="domain" description="Reverse transcriptase" evidence="3">
    <location>
        <begin position="180"/>
        <end position="463"/>
    </location>
</feature>
<proteinExistence type="predicted"/>
<evidence type="ECO:0000313" key="5">
    <source>
        <dbReference type="Proteomes" id="UP000287033"/>
    </source>
</evidence>
<dbReference type="GO" id="GO:0008270">
    <property type="term" value="F:zinc ion binding"/>
    <property type="evidence" value="ECO:0007669"/>
    <property type="project" value="UniProtKB-KW"/>
</dbReference>
<dbReference type="PANTHER" id="PTHR19446">
    <property type="entry name" value="REVERSE TRANSCRIPTASES"/>
    <property type="match status" value="1"/>
</dbReference>
<evidence type="ECO:0000256" key="1">
    <source>
        <dbReference type="PROSITE-ProRule" id="PRU00042"/>
    </source>
</evidence>
<comment type="caution">
    <text evidence="4">The sequence shown here is derived from an EMBL/GenBank/DDBJ whole genome shotgun (WGS) entry which is preliminary data.</text>
</comment>
<keyword evidence="1" id="KW-0862">Zinc</keyword>
<dbReference type="AlphaFoldDB" id="A0A401S810"/>
<feature type="domain" description="C2H2-type" evidence="2">
    <location>
        <begin position="11"/>
        <end position="39"/>
    </location>
</feature>
<dbReference type="CDD" id="cd01650">
    <property type="entry name" value="RT_nLTR_like"/>
    <property type="match status" value="1"/>
</dbReference>
<evidence type="ECO:0008006" key="6">
    <source>
        <dbReference type="Google" id="ProtNLM"/>
    </source>
</evidence>
<evidence type="ECO:0000313" key="4">
    <source>
        <dbReference type="EMBL" id="GCC26521.1"/>
    </source>
</evidence>
<evidence type="ECO:0000259" key="2">
    <source>
        <dbReference type="PROSITE" id="PS50157"/>
    </source>
</evidence>
<dbReference type="Pfam" id="PF00078">
    <property type="entry name" value="RVT_1"/>
    <property type="match status" value="1"/>
</dbReference>
<name>A0A401S810_CHIPU</name>
<dbReference type="OMA" id="PCILARI"/>
<dbReference type="PROSITE" id="PS50157">
    <property type="entry name" value="ZINC_FINGER_C2H2_2"/>
    <property type="match status" value="1"/>
</dbReference>
<dbReference type="InterPro" id="IPR043502">
    <property type="entry name" value="DNA/RNA_pol_sf"/>
</dbReference>
<accession>A0A401S810</accession>
<reference evidence="4 5" key="1">
    <citation type="journal article" date="2018" name="Nat. Ecol. Evol.">
        <title>Shark genomes provide insights into elasmobranch evolution and the origin of vertebrates.</title>
        <authorList>
            <person name="Hara Y"/>
            <person name="Yamaguchi K"/>
            <person name="Onimaru K"/>
            <person name="Kadota M"/>
            <person name="Koyanagi M"/>
            <person name="Keeley SD"/>
            <person name="Tatsumi K"/>
            <person name="Tanaka K"/>
            <person name="Motone F"/>
            <person name="Kageyama Y"/>
            <person name="Nozu R"/>
            <person name="Adachi N"/>
            <person name="Nishimura O"/>
            <person name="Nakagawa R"/>
            <person name="Tanegashima C"/>
            <person name="Kiyatake I"/>
            <person name="Matsumoto R"/>
            <person name="Murakumo K"/>
            <person name="Nishida K"/>
            <person name="Terakita A"/>
            <person name="Kuratani S"/>
            <person name="Sato K"/>
            <person name="Hyodo S Kuraku.S."/>
        </authorList>
    </citation>
    <scope>NUCLEOTIDE SEQUENCE [LARGE SCALE GENOMIC DNA]</scope>
</reference>
<keyword evidence="5" id="KW-1185">Reference proteome</keyword>
<dbReference type="EMBL" id="BEZZ01000127">
    <property type="protein sequence ID" value="GCC26521.1"/>
    <property type="molecule type" value="Genomic_DNA"/>
</dbReference>
<dbReference type="InterPro" id="IPR000477">
    <property type="entry name" value="RT_dom"/>
</dbReference>
<gene>
    <name evidence="4" type="ORF">chiPu_0004938</name>
</gene>
<dbReference type="PROSITE" id="PS00028">
    <property type="entry name" value="ZINC_FINGER_C2H2_1"/>
    <property type="match status" value="1"/>
</dbReference>